<gene>
    <name evidence="1" type="ORF">Slati_2851900</name>
</gene>
<sequence length="122" mass="13534">MVLGEHVLPAAQREEFQVSTPLFSAASGHLPSLLRAVLLFFPGFDWLAGARWELVGFCCFWTKQQPAPGAAIAAFFLFGHWHSAPPPAECSDFAAQFPFSPCYPATMRPQRTGRPERPWTAQ</sequence>
<protein>
    <submittedName>
        <fullName evidence="1">Uncharacterized protein</fullName>
    </submittedName>
</protein>
<name>A0AAW2VBF3_9LAMI</name>
<dbReference type="EMBL" id="JACGWN010000010">
    <property type="protein sequence ID" value="KAL0426771.1"/>
    <property type="molecule type" value="Genomic_DNA"/>
</dbReference>
<reference evidence="1" key="2">
    <citation type="journal article" date="2024" name="Plant">
        <title>Genomic evolution and insights into agronomic trait innovations of Sesamum species.</title>
        <authorList>
            <person name="Miao H."/>
            <person name="Wang L."/>
            <person name="Qu L."/>
            <person name="Liu H."/>
            <person name="Sun Y."/>
            <person name="Le M."/>
            <person name="Wang Q."/>
            <person name="Wei S."/>
            <person name="Zheng Y."/>
            <person name="Lin W."/>
            <person name="Duan Y."/>
            <person name="Cao H."/>
            <person name="Xiong S."/>
            <person name="Wang X."/>
            <person name="Wei L."/>
            <person name="Li C."/>
            <person name="Ma Q."/>
            <person name="Ju M."/>
            <person name="Zhao R."/>
            <person name="Li G."/>
            <person name="Mu C."/>
            <person name="Tian Q."/>
            <person name="Mei H."/>
            <person name="Zhang T."/>
            <person name="Gao T."/>
            <person name="Zhang H."/>
        </authorList>
    </citation>
    <scope>NUCLEOTIDE SEQUENCE</scope>
    <source>
        <strain evidence="1">KEN1</strain>
    </source>
</reference>
<evidence type="ECO:0000313" key="1">
    <source>
        <dbReference type="EMBL" id="KAL0426771.1"/>
    </source>
</evidence>
<organism evidence="1">
    <name type="scientific">Sesamum latifolium</name>
    <dbReference type="NCBI Taxonomy" id="2727402"/>
    <lineage>
        <taxon>Eukaryota</taxon>
        <taxon>Viridiplantae</taxon>
        <taxon>Streptophyta</taxon>
        <taxon>Embryophyta</taxon>
        <taxon>Tracheophyta</taxon>
        <taxon>Spermatophyta</taxon>
        <taxon>Magnoliopsida</taxon>
        <taxon>eudicotyledons</taxon>
        <taxon>Gunneridae</taxon>
        <taxon>Pentapetalae</taxon>
        <taxon>asterids</taxon>
        <taxon>lamiids</taxon>
        <taxon>Lamiales</taxon>
        <taxon>Pedaliaceae</taxon>
        <taxon>Sesamum</taxon>
    </lineage>
</organism>
<proteinExistence type="predicted"/>
<comment type="caution">
    <text evidence="1">The sequence shown here is derived from an EMBL/GenBank/DDBJ whole genome shotgun (WGS) entry which is preliminary data.</text>
</comment>
<dbReference type="AlphaFoldDB" id="A0AAW2VBF3"/>
<reference evidence="1" key="1">
    <citation type="submission" date="2020-06" db="EMBL/GenBank/DDBJ databases">
        <authorList>
            <person name="Li T."/>
            <person name="Hu X."/>
            <person name="Zhang T."/>
            <person name="Song X."/>
            <person name="Zhang H."/>
            <person name="Dai N."/>
            <person name="Sheng W."/>
            <person name="Hou X."/>
            <person name="Wei L."/>
        </authorList>
    </citation>
    <scope>NUCLEOTIDE SEQUENCE</scope>
    <source>
        <strain evidence="1">KEN1</strain>
        <tissue evidence="1">Leaf</tissue>
    </source>
</reference>
<accession>A0AAW2VBF3</accession>